<dbReference type="RefSeq" id="WP_089036428.1">
    <property type="nucleotide sequence ID" value="NZ_RKIL01000042.1"/>
</dbReference>
<protein>
    <submittedName>
        <fullName evidence="1">Uncharacterized protein</fullName>
    </submittedName>
</protein>
<organism evidence="1 2">
    <name type="scientific">Neisseria chenwenguii</name>
    <dbReference type="NCBI Taxonomy" id="1853278"/>
    <lineage>
        <taxon>Bacteria</taxon>
        <taxon>Pseudomonadati</taxon>
        <taxon>Pseudomonadota</taxon>
        <taxon>Betaproteobacteria</taxon>
        <taxon>Neisseriales</taxon>
        <taxon>Neisseriaceae</taxon>
        <taxon>Neisseria</taxon>
    </lineage>
</organism>
<reference evidence="1 2" key="1">
    <citation type="submission" date="2017-06" db="EMBL/GenBank/DDBJ databases">
        <title>Neisseria chenwenguii sp. nov., isolated from the intestinal contents of Tibetan Plateau Pika in Yushu, Qinghai Province, China.</title>
        <authorList>
            <person name="Zhang G."/>
        </authorList>
    </citation>
    <scope>NUCLEOTIDE SEQUENCE [LARGE SCALE GENOMIC DNA]</scope>
    <source>
        <strain evidence="1 2">10023</strain>
    </source>
</reference>
<dbReference type="KEGG" id="nei:BG910_08270"/>
<accession>A0A220S322</accession>
<dbReference type="Proteomes" id="UP000198238">
    <property type="component" value="Chromosome"/>
</dbReference>
<evidence type="ECO:0000313" key="2">
    <source>
        <dbReference type="Proteomes" id="UP000198238"/>
    </source>
</evidence>
<dbReference type="AlphaFoldDB" id="A0A220S322"/>
<proteinExistence type="predicted"/>
<dbReference type="EMBL" id="CP022278">
    <property type="protein sequence ID" value="ASK27733.1"/>
    <property type="molecule type" value="Genomic_DNA"/>
</dbReference>
<keyword evidence="2" id="KW-1185">Reference proteome</keyword>
<evidence type="ECO:0000313" key="1">
    <source>
        <dbReference type="EMBL" id="ASK27733.1"/>
    </source>
</evidence>
<name>A0A220S322_9NEIS</name>
<gene>
    <name evidence="1" type="ORF">BG910_08270</name>
</gene>
<sequence length="100" mass="12324">MSKYKYLDYISYFLIFILFLIVLFLLSINTSFSKLVIMLQPFFWLMMFYFSMVFYYFWYMEDRGFEIDEDIKGSISRRKNLYRNCGIFFGISLFISMLLD</sequence>